<organism evidence="1 2">
    <name type="scientific">Cirrhinus mrigala</name>
    <name type="common">Mrigala</name>
    <dbReference type="NCBI Taxonomy" id="683832"/>
    <lineage>
        <taxon>Eukaryota</taxon>
        <taxon>Metazoa</taxon>
        <taxon>Chordata</taxon>
        <taxon>Craniata</taxon>
        <taxon>Vertebrata</taxon>
        <taxon>Euteleostomi</taxon>
        <taxon>Actinopterygii</taxon>
        <taxon>Neopterygii</taxon>
        <taxon>Teleostei</taxon>
        <taxon>Ostariophysi</taxon>
        <taxon>Cypriniformes</taxon>
        <taxon>Cyprinidae</taxon>
        <taxon>Labeoninae</taxon>
        <taxon>Labeonini</taxon>
        <taxon>Cirrhinus</taxon>
    </lineage>
</organism>
<dbReference type="EMBL" id="JAMKFB020000024">
    <property type="protein sequence ID" value="KAL0157400.1"/>
    <property type="molecule type" value="Genomic_DNA"/>
</dbReference>
<reference evidence="1 2" key="1">
    <citation type="submission" date="2024-05" db="EMBL/GenBank/DDBJ databases">
        <title>Genome sequencing and assembly of Indian major carp, Cirrhinus mrigala (Hamilton, 1822).</title>
        <authorList>
            <person name="Mohindra V."/>
            <person name="Chowdhury L.M."/>
            <person name="Lal K."/>
            <person name="Jena J.K."/>
        </authorList>
    </citation>
    <scope>NUCLEOTIDE SEQUENCE [LARGE SCALE GENOMIC DNA]</scope>
    <source>
        <strain evidence="1">CM1030</strain>
        <tissue evidence="1">Blood</tissue>
    </source>
</reference>
<sequence>TLPRPVDPAAPPWLLAPAPPWSVIDHLAPGTPLLQLCLVPPSLRLRQAPPPPAPPPSVGPLESSALPPLTPPWVVIMAVAWVPP</sequence>
<dbReference type="Proteomes" id="UP001529510">
    <property type="component" value="Unassembled WGS sequence"/>
</dbReference>
<evidence type="ECO:0000313" key="2">
    <source>
        <dbReference type="Proteomes" id="UP001529510"/>
    </source>
</evidence>
<gene>
    <name evidence="1" type="ORF">M9458_048646</name>
</gene>
<protein>
    <submittedName>
        <fullName evidence="1">Uncharacterized protein</fullName>
    </submittedName>
</protein>
<feature type="non-terminal residue" evidence="1">
    <location>
        <position position="1"/>
    </location>
</feature>
<name>A0ABD0N5K2_CIRMR</name>
<proteinExistence type="predicted"/>
<accession>A0ABD0N5K2</accession>
<evidence type="ECO:0000313" key="1">
    <source>
        <dbReference type="EMBL" id="KAL0157400.1"/>
    </source>
</evidence>
<comment type="caution">
    <text evidence="1">The sequence shown here is derived from an EMBL/GenBank/DDBJ whole genome shotgun (WGS) entry which is preliminary data.</text>
</comment>
<feature type="non-terminal residue" evidence="1">
    <location>
        <position position="84"/>
    </location>
</feature>
<dbReference type="AlphaFoldDB" id="A0ABD0N5K2"/>
<keyword evidence="2" id="KW-1185">Reference proteome</keyword>